<feature type="domain" description="Gfo/Idh/MocA-like oxidoreductase C-terminal" evidence="2">
    <location>
        <begin position="192"/>
        <end position="396"/>
    </location>
</feature>
<reference evidence="3 4" key="1">
    <citation type="submission" date="2019-02" db="EMBL/GenBank/DDBJ databases">
        <title>Deep-cultivation of Planctomycetes and their phenomic and genomic characterization uncovers novel biology.</title>
        <authorList>
            <person name="Wiegand S."/>
            <person name="Jogler M."/>
            <person name="Boedeker C."/>
            <person name="Pinto D."/>
            <person name="Vollmers J."/>
            <person name="Rivas-Marin E."/>
            <person name="Kohn T."/>
            <person name="Peeters S.H."/>
            <person name="Heuer A."/>
            <person name="Rast P."/>
            <person name="Oberbeckmann S."/>
            <person name="Bunk B."/>
            <person name="Jeske O."/>
            <person name="Meyerdierks A."/>
            <person name="Storesund J.E."/>
            <person name="Kallscheuer N."/>
            <person name="Luecker S."/>
            <person name="Lage O.M."/>
            <person name="Pohl T."/>
            <person name="Merkel B.J."/>
            <person name="Hornburger P."/>
            <person name="Mueller R.-W."/>
            <person name="Bruemmer F."/>
            <person name="Labrenz M."/>
            <person name="Spormann A.M."/>
            <person name="Op den Camp H."/>
            <person name="Overmann J."/>
            <person name="Amann R."/>
            <person name="Jetten M.S.M."/>
            <person name="Mascher T."/>
            <person name="Medema M.H."/>
            <person name="Devos D.P."/>
            <person name="Kaster A.-K."/>
            <person name="Ovreas L."/>
            <person name="Rohde M."/>
            <person name="Galperin M.Y."/>
            <person name="Jogler C."/>
        </authorList>
    </citation>
    <scope>NUCLEOTIDE SEQUENCE [LARGE SCALE GENOMIC DNA]</scope>
    <source>
        <strain evidence="3 4">Pla133</strain>
    </source>
</reference>
<dbReference type="Pfam" id="PF01408">
    <property type="entry name" value="GFO_IDH_MocA"/>
    <property type="match status" value="1"/>
</dbReference>
<dbReference type="GO" id="GO:0033712">
    <property type="term" value="F:1,5-anhydro-D-fructose reductase (1,5-anhydro-D-mannitol-forming) activity"/>
    <property type="evidence" value="ECO:0007669"/>
    <property type="project" value="UniProtKB-EC"/>
</dbReference>
<gene>
    <name evidence="3" type="primary">afr_2</name>
    <name evidence="3" type="ORF">Pla133_15010</name>
</gene>
<evidence type="ECO:0000259" key="2">
    <source>
        <dbReference type="Pfam" id="PF02894"/>
    </source>
</evidence>
<dbReference type="PROSITE" id="PS51318">
    <property type="entry name" value="TAT"/>
    <property type="match status" value="1"/>
</dbReference>
<accession>A0A518BHH2</accession>
<dbReference type="EC" id="1.1.1.292" evidence="3"/>
<evidence type="ECO:0000313" key="3">
    <source>
        <dbReference type="EMBL" id="QDU66429.1"/>
    </source>
</evidence>
<proteinExistence type="predicted"/>
<dbReference type="InterPro" id="IPR036291">
    <property type="entry name" value="NAD(P)-bd_dom_sf"/>
</dbReference>
<dbReference type="InterPro" id="IPR050463">
    <property type="entry name" value="Gfo/Idh/MocA_oxidrdct_glycsds"/>
</dbReference>
<evidence type="ECO:0000259" key="1">
    <source>
        <dbReference type="Pfam" id="PF01408"/>
    </source>
</evidence>
<dbReference type="Pfam" id="PF02894">
    <property type="entry name" value="GFO_IDH_MocA_C"/>
    <property type="match status" value="1"/>
</dbReference>
<sequence length="407" mass="43762">MTPTDRRSFLRTSLGGATALALASELDLAAALFRANAPVSVALVGCGRQGREMLAELAKMENVTVVAVCDTVESRLSSGQRRVRDAKGYATVKELLAGEPGVDAILVATPTHTHREVAEAALAAGKHVYCESPLASTIDDAKAIVRAARASGKVFQTGMLGRVNPIYKLAHKFWKTGSIRNAVALRAQSHDKTSWRVGSDPALNWRLDPSVSLGLIGELGTQQLDVYHWFLEAYPTSVSGRGAIMLHDDGREVHDTVAATFGFESGLTLQYSASIANSFESTYELIEGSMGTMKLAWSWGWLFKEADAATQGWEVYANRQQFHNDEGITLIADATKLAAQDKLKDGVGLPYPPIYYGLESFLKSVTEGAEVQCSAEEGLRAAAVAIVAKRAIDSGDQLTIEPGLFEV</sequence>
<protein>
    <submittedName>
        <fullName evidence="3">1,5-anhydro-D-fructose reductase</fullName>
        <ecNumber evidence="3">1.1.1.292</ecNumber>
    </submittedName>
</protein>
<keyword evidence="4" id="KW-1185">Reference proteome</keyword>
<dbReference type="AlphaFoldDB" id="A0A518BHH2"/>
<dbReference type="PANTHER" id="PTHR43818:SF12">
    <property type="entry name" value="NADH-DEPENDENT DEHYDROGENASE-RELATED"/>
    <property type="match status" value="1"/>
</dbReference>
<dbReference type="Proteomes" id="UP000316921">
    <property type="component" value="Chromosome"/>
</dbReference>
<feature type="domain" description="Gfo/Idh/MocA-like oxidoreductase N-terminal" evidence="1">
    <location>
        <begin position="40"/>
        <end position="158"/>
    </location>
</feature>
<evidence type="ECO:0000313" key="4">
    <source>
        <dbReference type="Proteomes" id="UP000316921"/>
    </source>
</evidence>
<keyword evidence="3" id="KW-0560">Oxidoreductase</keyword>
<dbReference type="SUPFAM" id="SSF55347">
    <property type="entry name" value="Glyceraldehyde-3-phosphate dehydrogenase-like, C-terminal domain"/>
    <property type="match status" value="1"/>
</dbReference>
<dbReference type="InterPro" id="IPR000683">
    <property type="entry name" value="Gfo/Idh/MocA-like_OxRdtase_N"/>
</dbReference>
<dbReference type="InterPro" id="IPR004104">
    <property type="entry name" value="Gfo/Idh/MocA-like_OxRdtase_C"/>
</dbReference>
<name>A0A518BHH2_9BACT</name>
<dbReference type="InterPro" id="IPR006311">
    <property type="entry name" value="TAT_signal"/>
</dbReference>
<dbReference type="RefSeq" id="WP_145064269.1">
    <property type="nucleotide sequence ID" value="NZ_CP036287.1"/>
</dbReference>
<dbReference type="Gene3D" id="3.30.360.10">
    <property type="entry name" value="Dihydrodipicolinate Reductase, domain 2"/>
    <property type="match status" value="1"/>
</dbReference>
<organism evidence="3 4">
    <name type="scientific">Engelhardtia mirabilis</name>
    <dbReference type="NCBI Taxonomy" id="2528011"/>
    <lineage>
        <taxon>Bacteria</taxon>
        <taxon>Pseudomonadati</taxon>
        <taxon>Planctomycetota</taxon>
        <taxon>Planctomycetia</taxon>
        <taxon>Planctomycetia incertae sedis</taxon>
        <taxon>Engelhardtia</taxon>
    </lineage>
</organism>
<dbReference type="PANTHER" id="PTHR43818">
    <property type="entry name" value="BCDNA.GH03377"/>
    <property type="match status" value="1"/>
</dbReference>
<dbReference type="KEGG" id="pbap:Pla133_15010"/>
<dbReference type="GO" id="GO:0000166">
    <property type="term" value="F:nucleotide binding"/>
    <property type="evidence" value="ECO:0007669"/>
    <property type="project" value="InterPro"/>
</dbReference>
<dbReference type="EMBL" id="CP036287">
    <property type="protein sequence ID" value="QDU66429.1"/>
    <property type="molecule type" value="Genomic_DNA"/>
</dbReference>
<dbReference type="Gene3D" id="3.40.50.720">
    <property type="entry name" value="NAD(P)-binding Rossmann-like Domain"/>
    <property type="match status" value="1"/>
</dbReference>
<dbReference type="SUPFAM" id="SSF51735">
    <property type="entry name" value="NAD(P)-binding Rossmann-fold domains"/>
    <property type="match status" value="1"/>
</dbReference>